<dbReference type="Pfam" id="PF03140">
    <property type="entry name" value="DUF247"/>
    <property type="match status" value="2"/>
</dbReference>
<dbReference type="OrthoDB" id="1849062at2759"/>
<sequence>MEEWQTRRSVAAEEGDQPSRNSSQTGPEPLRQIIDIDKISPRPEDWFASVLYAERTDRSETQWVRRRIPKVPQMLRRTQDFEKFYEPRVISFGPYHHGKPHLQQGEMLKYLFAQSFLDVSEQDIYKFSEELVRMMLLDGCSLLYFIYCVVNGDESSLHGLNVKSHFIAFARLDLFLLENQLPFEILKLLFEGARFGAATMEEMMKKFITSNITRPPGVALELDLVKEPPSHLLDLLRSGLLGPQPVPEQKGQSGGIWRGICPRETGEQQGDWQSHRNIKELAAAGIYLKPSRTTYLSDISFESYFFFGYLKLPQITIVYLSSRIHANIAETGVSILRNGVSN</sequence>
<dbReference type="PANTHER" id="PTHR31549">
    <property type="entry name" value="PROTEIN, PUTATIVE (DUF247)-RELATED-RELATED"/>
    <property type="match status" value="1"/>
</dbReference>
<evidence type="ECO:0000313" key="2">
    <source>
        <dbReference type="EMBL" id="RVW35967.1"/>
    </source>
</evidence>
<dbReference type="Proteomes" id="UP000288805">
    <property type="component" value="Unassembled WGS sequence"/>
</dbReference>
<protein>
    <submittedName>
        <fullName evidence="2">UPF0481 protein</fullName>
    </submittedName>
</protein>
<gene>
    <name evidence="2" type="primary">VvCHDh000002_60</name>
    <name evidence="2" type="ORF">CK203_078274</name>
</gene>
<comment type="caution">
    <text evidence="2">The sequence shown here is derived from an EMBL/GenBank/DDBJ whole genome shotgun (WGS) entry which is preliminary data.</text>
</comment>
<evidence type="ECO:0000256" key="1">
    <source>
        <dbReference type="SAM" id="MobiDB-lite"/>
    </source>
</evidence>
<organism evidence="2 3">
    <name type="scientific">Vitis vinifera</name>
    <name type="common">Grape</name>
    <dbReference type="NCBI Taxonomy" id="29760"/>
    <lineage>
        <taxon>Eukaryota</taxon>
        <taxon>Viridiplantae</taxon>
        <taxon>Streptophyta</taxon>
        <taxon>Embryophyta</taxon>
        <taxon>Tracheophyta</taxon>
        <taxon>Spermatophyta</taxon>
        <taxon>Magnoliopsida</taxon>
        <taxon>eudicotyledons</taxon>
        <taxon>Gunneridae</taxon>
        <taxon>Pentapetalae</taxon>
        <taxon>rosids</taxon>
        <taxon>Vitales</taxon>
        <taxon>Vitaceae</taxon>
        <taxon>Viteae</taxon>
        <taxon>Vitis</taxon>
    </lineage>
</organism>
<dbReference type="InterPro" id="IPR004158">
    <property type="entry name" value="DUF247_pln"/>
</dbReference>
<accession>A0A438DKH6</accession>
<reference evidence="2 3" key="1">
    <citation type="journal article" date="2018" name="PLoS Genet.">
        <title>Population sequencing reveals clonal diversity and ancestral inbreeding in the grapevine cultivar Chardonnay.</title>
        <authorList>
            <person name="Roach M.J."/>
            <person name="Johnson D.L."/>
            <person name="Bohlmann J."/>
            <person name="van Vuuren H.J."/>
            <person name="Jones S.J."/>
            <person name="Pretorius I.S."/>
            <person name="Schmidt S.A."/>
            <person name="Borneman A.R."/>
        </authorList>
    </citation>
    <scope>NUCLEOTIDE SEQUENCE [LARGE SCALE GENOMIC DNA]</scope>
    <source>
        <strain evidence="3">cv. Chardonnay</strain>
        <tissue evidence="2">Leaf</tissue>
    </source>
</reference>
<feature type="region of interest" description="Disordered" evidence="1">
    <location>
        <begin position="1"/>
        <end position="32"/>
    </location>
</feature>
<evidence type="ECO:0000313" key="3">
    <source>
        <dbReference type="Proteomes" id="UP000288805"/>
    </source>
</evidence>
<dbReference type="AlphaFoldDB" id="A0A438DKH6"/>
<dbReference type="EMBL" id="QGNW01001587">
    <property type="protein sequence ID" value="RVW35967.1"/>
    <property type="molecule type" value="Genomic_DNA"/>
</dbReference>
<name>A0A438DKH6_VITVI</name>
<dbReference type="PANTHER" id="PTHR31549:SF191">
    <property type="entry name" value="DUF247 DOMAIN PROTEIN"/>
    <property type="match status" value="1"/>
</dbReference>
<proteinExistence type="predicted"/>